<organism evidence="1 2">
    <name type="scientific">Crassostrea virginica</name>
    <name type="common">Eastern oyster</name>
    <dbReference type="NCBI Taxonomy" id="6565"/>
    <lineage>
        <taxon>Eukaryota</taxon>
        <taxon>Metazoa</taxon>
        <taxon>Spiralia</taxon>
        <taxon>Lophotrochozoa</taxon>
        <taxon>Mollusca</taxon>
        <taxon>Bivalvia</taxon>
        <taxon>Autobranchia</taxon>
        <taxon>Pteriomorphia</taxon>
        <taxon>Ostreida</taxon>
        <taxon>Ostreoidea</taxon>
        <taxon>Ostreidae</taxon>
        <taxon>Crassostrea</taxon>
    </lineage>
</organism>
<dbReference type="AlphaFoldDB" id="A0A8B8BCL5"/>
<dbReference type="PRINTS" id="PR02086">
    <property type="entry name" value="PUTNUCHARBI1"/>
</dbReference>
<sequence>MAVVYYHFRRRRSQYLRRERVFRDIDNPIDYLDDDDIIAKYRLPRFVIFDLCRRFDGDLKRPTFRSRSLSVSLQVMTALRFYATGSFQAVTADVHRISRPSVSRVINDVTNCLVRLSREHIKMPTQQELINVMGGFHEIAGFPNVIGAIDGTHIRIKSPPNDEHLFVNRKNYHSINVQGQFCTTCASPMESLYLLIVTMPATEEESDAQTTLVLRMTA</sequence>
<evidence type="ECO:0000313" key="2">
    <source>
        <dbReference type="RefSeq" id="XP_022301155.1"/>
    </source>
</evidence>
<dbReference type="GeneID" id="111109370"/>
<evidence type="ECO:0000313" key="1">
    <source>
        <dbReference type="Proteomes" id="UP000694844"/>
    </source>
</evidence>
<dbReference type="KEGG" id="cvn:111109370"/>
<dbReference type="PANTHER" id="PTHR22930:SF289">
    <property type="entry name" value="DDE TNP4 DOMAIN-CONTAINING PROTEIN-RELATED"/>
    <property type="match status" value="1"/>
</dbReference>
<dbReference type="OrthoDB" id="6124071at2759"/>
<gene>
    <name evidence="2" type="primary">LOC111109370</name>
</gene>
<reference evidence="2" key="1">
    <citation type="submission" date="2025-08" db="UniProtKB">
        <authorList>
            <consortium name="RefSeq"/>
        </authorList>
    </citation>
    <scope>IDENTIFICATION</scope>
    <source>
        <tissue evidence="2">Whole sample</tissue>
    </source>
</reference>
<dbReference type="RefSeq" id="XP_022301155.1">
    <property type="nucleotide sequence ID" value="XM_022445447.1"/>
</dbReference>
<dbReference type="InterPro" id="IPR045249">
    <property type="entry name" value="HARBI1-like"/>
</dbReference>
<keyword evidence="1" id="KW-1185">Reference proteome</keyword>
<dbReference type="Proteomes" id="UP000694844">
    <property type="component" value="Chromosome 8"/>
</dbReference>
<protein>
    <submittedName>
        <fullName evidence="2">Nuclease HARBI1</fullName>
    </submittedName>
</protein>
<name>A0A8B8BCL5_CRAVI</name>
<proteinExistence type="predicted"/>
<dbReference type="PANTHER" id="PTHR22930">
    <property type="match status" value="1"/>
</dbReference>
<accession>A0A8B8BCL5</accession>
<dbReference type="InterPro" id="IPR026103">
    <property type="entry name" value="HARBI1_animal"/>
</dbReference>